<dbReference type="PANTHER" id="PTHR35578">
    <property type="entry name" value="PROLINE-RICH TRANSMEMBRANE PROTEIN 4-RELATED"/>
    <property type="match status" value="1"/>
</dbReference>
<feature type="transmembrane region" description="Helical" evidence="8">
    <location>
        <begin position="569"/>
        <end position="591"/>
    </location>
</feature>
<dbReference type="OrthoDB" id="10066605at2759"/>
<evidence type="ECO:0000256" key="6">
    <source>
        <dbReference type="ARBA" id="ARBA00023136"/>
    </source>
</evidence>
<dbReference type="InterPro" id="IPR052836">
    <property type="entry name" value="PRRT_domain-containing"/>
</dbReference>
<keyword evidence="3 8" id="KW-0812">Transmembrane</keyword>
<reference evidence="10" key="1">
    <citation type="journal article" date="2023" name="Science">
        <title>Genome structures resolve the early diversification of teleost fishes.</title>
        <authorList>
            <person name="Parey E."/>
            <person name="Louis A."/>
            <person name="Montfort J."/>
            <person name="Bouchez O."/>
            <person name="Roques C."/>
            <person name="Iampietro C."/>
            <person name="Lluch J."/>
            <person name="Castinel A."/>
            <person name="Donnadieu C."/>
            <person name="Desvignes T."/>
            <person name="Floi Bucao C."/>
            <person name="Jouanno E."/>
            <person name="Wen M."/>
            <person name="Mejri S."/>
            <person name="Dirks R."/>
            <person name="Jansen H."/>
            <person name="Henkel C."/>
            <person name="Chen W.J."/>
            <person name="Zahm M."/>
            <person name="Cabau C."/>
            <person name="Klopp C."/>
            <person name="Thompson A.W."/>
            <person name="Robinson-Rechavi M."/>
            <person name="Braasch I."/>
            <person name="Lecointre G."/>
            <person name="Bobe J."/>
            <person name="Postlethwait J.H."/>
            <person name="Berthelot C."/>
            <person name="Roest Crollius H."/>
            <person name="Guiguen Y."/>
        </authorList>
    </citation>
    <scope>NUCLEOTIDE SEQUENCE</scope>
    <source>
        <strain evidence="10">WJC10195</strain>
    </source>
</reference>
<keyword evidence="2" id="KW-0597">Phosphoprotein</keyword>
<evidence type="ECO:0000256" key="1">
    <source>
        <dbReference type="ARBA" id="ARBA00004141"/>
    </source>
</evidence>
<accession>A0A9Q1JGT6</accession>
<feature type="transmembrane region" description="Helical" evidence="8">
    <location>
        <begin position="429"/>
        <end position="453"/>
    </location>
</feature>
<keyword evidence="6 8" id="KW-0472">Membrane</keyword>
<evidence type="ECO:0000256" key="5">
    <source>
        <dbReference type="ARBA" id="ARBA00022989"/>
    </source>
</evidence>
<dbReference type="AlphaFoldDB" id="A0A9Q1JGT6"/>
<evidence type="ECO:0000256" key="2">
    <source>
        <dbReference type="ARBA" id="ARBA00022553"/>
    </source>
</evidence>
<name>A0A9Q1JGT6_SYNKA</name>
<keyword evidence="4" id="KW-0732">Signal</keyword>
<feature type="region of interest" description="Disordered" evidence="7">
    <location>
        <begin position="1"/>
        <end position="33"/>
    </location>
</feature>
<evidence type="ECO:0000256" key="3">
    <source>
        <dbReference type="ARBA" id="ARBA00022692"/>
    </source>
</evidence>
<gene>
    <name evidence="10" type="ORF">SKAU_G00035170</name>
</gene>
<feature type="transmembrane region" description="Helical" evidence="8">
    <location>
        <begin position="501"/>
        <end position="521"/>
    </location>
</feature>
<feature type="region of interest" description="Disordered" evidence="7">
    <location>
        <begin position="108"/>
        <end position="179"/>
    </location>
</feature>
<organism evidence="10 11">
    <name type="scientific">Synaphobranchus kaupii</name>
    <name type="common">Kaup's arrowtooth eel</name>
    <dbReference type="NCBI Taxonomy" id="118154"/>
    <lineage>
        <taxon>Eukaryota</taxon>
        <taxon>Metazoa</taxon>
        <taxon>Chordata</taxon>
        <taxon>Craniata</taxon>
        <taxon>Vertebrata</taxon>
        <taxon>Euteleostomi</taxon>
        <taxon>Actinopterygii</taxon>
        <taxon>Neopterygii</taxon>
        <taxon>Teleostei</taxon>
        <taxon>Anguilliformes</taxon>
        <taxon>Synaphobranchidae</taxon>
        <taxon>Synaphobranchus</taxon>
    </lineage>
</organism>
<feature type="compositionally biased region" description="Polar residues" evidence="7">
    <location>
        <begin position="83"/>
        <end position="92"/>
    </location>
</feature>
<comment type="caution">
    <text evidence="10">The sequence shown here is derived from an EMBL/GenBank/DDBJ whole genome shotgun (WGS) entry which is preliminary data.</text>
</comment>
<proteinExistence type="predicted"/>
<dbReference type="Pfam" id="PF25987">
    <property type="entry name" value="PRRT3"/>
    <property type="match status" value="1"/>
</dbReference>
<feature type="compositionally biased region" description="Low complexity" evidence="7">
    <location>
        <begin position="143"/>
        <end position="157"/>
    </location>
</feature>
<feature type="transmembrane region" description="Helical" evidence="8">
    <location>
        <begin position="460"/>
        <end position="481"/>
    </location>
</feature>
<comment type="subcellular location">
    <subcellularLocation>
        <location evidence="1">Membrane</location>
        <topology evidence="1">Multi-pass membrane protein</topology>
    </subcellularLocation>
</comment>
<feature type="transmembrane region" description="Helical" evidence="8">
    <location>
        <begin position="533"/>
        <end position="557"/>
    </location>
</feature>
<dbReference type="InterPro" id="IPR059081">
    <property type="entry name" value="PRRT3-4"/>
</dbReference>
<dbReference type="PANTHER" id="PTHR35578:SF6">
    <property type="entry name" value="PROLINE-RICH TRANSMEMBRANE PROTEIN 4"/>
    <property type="match status" value="1"/>
</dbReference>
<protein>
    <recommendedName>
        <fullName evidence="9">Proline-rich transmembrane protein 3/4 domain-containing protein</fullName>
    </recommendedName>
</protein>
<feature type="compositionally biased region" description="Low complexity" evidence="7">
    <location>
        <begin position="112"/>
        <end position="123"/>
    </location>
</feature>
<feature type="region of interest" description="Disordered" evidence="7">
    <location>
        <begin position="64"/>
        <end position="92"/>
    </location>
</feature>
<feature type="domain" description="Proline-rich transmembrane protein 3/4" evidence="9">
    <location>
        <begin position="412"/>
        <end position="610"/>
    </location>
</feature>
<keyword evidence="5 8" id="KW-1133">Transmembrane helix</keyword>
<evidence type="ECO:0000256" key="4">
    <source>
        <dbReference type="ARBA" id="ARBA00022729"/>
    </source>
</evidence>
<sequence length="665" mass="70267">MRRTNIPNEECGIPESSSEASEKGKHGRHSVKGHPSFNEVSMWGHSWVLLLSLCQVQFGTCLATPPTGEQPARTPPRTRPGTESSVLRQASGSEDHWPFWVSVDVPAEPERSSSLSRPTSLTSDPQGPPHAGNTQGPRPGAPPSLTDSTSTSTALLPEPGARISWGEESTSTSRDTAPWQRDTELLTALTSGFTDLSPAQGRILYLVPQPTHSLRGRDAASQIPMRLTPALPPFTATPNRNTATLLPPTGALERKVPTLSLPPEAAEPQAPVPQTWRQGLIAGPAGGRAKEAGMQAQERLPQTGGSSTREGEAKTSVPNDGGVLEGVAQKPTQTLTVTTESPGYVVPDEDGPSDPGVPYSAHVPHCNGDTSGACNLNTWSPTISEDVAYNQSHGPSQAPPPAPPLLLMPLYADWNGAMATWGVAWEVHVFGVGSLFAVAGLLSALGLLLLALLRPPGGGYLALAHLLLLAASSGRAFSLFYDAYGHLDKLPAANFLLLHHAPFPCLTGAFTAVFLFLSLRSRVRLPGSPCQRPCFLAVLLLLHFGATFSSLLVLQAFPQWPFLRLVSQGASVVLMTFLSVAYLIFCCNVLADAKHVYHLSNTPPSRRGWGRAGGNGGILCALHAALRRATALRRAPCTGPGPAHCPAPRPGPLALVGVPTELPPV</sequence>
<evidence type="ECO:0000313" key="11">
    <source>
        <dbReference type="Proteomes" id="UP001152622"/>
    </source>
</evidence>
<keyword evidence="11" id="KW-1185">Reference proteome</keyword>
<dbReference type="EMBL" id="JAINUF010000001">
    <property type="protein sequence ID" value="KAJ8382739.1"/>
    <property type="molecule type" value="Genomic_DNA"/>
</dbReference>
<evidence type="ECO:0000256" key="8">
    <source>
        <dbReference type="SAM" id="Phobius"/>
    </source>
</evidence>
<evidence type="ECO:0000313" key="10">
    <source>
        <dbReference type="EMBL" id="KAJ8382739.1"/>
    </source>
</evidence>
<evidence type="ECO:0000259" key="9">
    <source>
        <dbReference type="Pfam" id="PF25987"/>
    </source>
</evidence>
<dbReference type="Proteomes" id="UP001152622">
    <property type="component" value="Chromosome 1"/>
</dbReference>
<feature type="region of interest" description="Disordered" evidence="7">
    <location>
        <begin position="286"/>
        <end position="325"/>
    </location>
</feature>
<evidence type="ECO:0000256" key="7">
    <source>
        <dbReference type="SAM" id="MobiDB-lite"/>
    </source>
</evidence>